<evidence type="ECO:0000256" key="1">
    <source>
        <dbReference type="ARBA" id="ARBA00000085"/>
    </source>
</evidence>
<accession>A0A0N7BTT1</accession>
<dbReference type="PATRIC" id="fig|1502.177.peg.3771"/>
<gene>
    <name evidence="11" type="ORF">JFP838_pC0068</name>
</gene>
<reference evidence="11 12" key="2">
    <citation type="journal article" date="2016" name="PLoS ONE">
        <title>Plasmid Characterization and Chromosome Analysis of Two netF+ Clostridium perfringens Isolates Associated with Foal and Canine Necrotizing Enteritis.</title>
        <authorList>
            <person name="Mehdizadeh Gohari I."/>
            <person name="Kropinski A.M."/>
            <person name="Weese S.J."/>
            <person name="Parreira V.R."/>
            <person name="Whitehead A.E."/>
            <person name="Boerlin P."/>
            <person name="Prescott J.F."/>
        </authorList>
    </citation>
    <scope>NUCLEOTIDE SEQUENCE [LARGE SCALE GENOMIC DNA]</scope>
    <source>
        <strain evidence="11 12">JP838</strain>
        <plasmid evidence="11">pJFP838C</plasmid>
        <plasmid evidence="12">Plasmid pJFP838C</plasmid>
    </source>
</reference>
<keyword evidence="5" id="KW-0808">Transferase</keyword>
<dbReference type="Pfam" id="PF02518">
    <property type="entry name" value="HATPase_c"/>
    <property type="match status" value="1"/>
</dbReference>
<dbReference type="FunFam" id="3.30.565.10:FF:000006">
    <property type="entry name" value="Sensor histidine kinase WalK"/>
    <property type="match status" value="1"/>
</dbReference>
<keyword evidence="8" id="KW-0472">Membrane</keyword>
<keyword evidence="8" id="KW-0812">Transmembrane</keyword>
<feature type="transmembrane region" description="Helical" evidence="8">
    <location>
        <begin position="136"/>
        <end position="155"/>
    </location>
</feature>
<feature type="transmembrane region" description="Helical" evidence="8">
    <location>
        <begin position="40"/>
        <end position="62"/>
    </location>
</feature>
<evidence type="ECO:0000313" key="10">
    <source>
        <dbReference type="EMBL" id="AKF16651.1"/>
    </source>
</evidence>
<keyword evidence="8" id="KW-1133">Transmembrane helix</keyword>
<feature type="domain" description="Histidine kinase" evidence="9">
    <location>
        <begin position="391"/>
        <end position="613"/>
    </location>
</feature>
<reference evidence="10" key="1">
    <citation type="journal article" date="2015" name="PLoS ONE">
        <title>A Novel Pore-Forming Toxin in Type A Clostridium perfringens Is Associated with Both Fatal Canine Hemorrhagic Gastroenteritis and Fatal Foal Necrotizing Enterocolitis.</title>
        <authorList>
            <person name="Gohari I.M."/>
            <person name="Parreira V.R."/>
            <person name="Nowell V.J."/>
            <person name="Nicholson V.M."/>
            <person name="Oliphant K."/>
            <person name="Prescott J.F."/>
        </authorList>
    </citation>
    <scope>NUCLEOTIDE SEQUENCE</scope>
    <source>
        <strain evidence="10">JP718</strain>
        <plasmid evidence="10">pCP718netF</plasmid>
    </source>
</reference>
<dbReference type="OrthoDB" id="1745769at2"/>
<evidence type="ECO:0000256" key="4">
    <source>
        <dbReference type="ARBA" id="ARBA00022553"/>
    </source>
</evidence>
<dbReference type="Gene3D" id="1.10.287.130">
    <property type="match status" value="1"/>
</dbReference>
<dbReference type="EMBL" id="KP739975">
    <property type="protein sequence ID" value="AKF16651.1"/>
    <property type="molecule type" value="Genomic_DNA"/>
</dbReference>
<comment type="catalytic activity">
    <reaction evidence="1">
        <text>ATP + protein L-histidine = ADP + protein N-phospho-L-histidine.</text>
        <dbReference type="EC" id="2.7.13.3"/>
    </reaction>
</comment>
<evidence type="ECO:0000256" key="7">
    <source>
        <dbReference type="ARBA" id="ARBA00023012"/>
    </source>
</evidence>
<evidence type="ECO:0000313" key="11">
    <source>
        <dbReference type="EMBL" id="AMN30650.1"/>
    </source>
</evidence>
<evidence type="ECO:0000256" key="3">
    <source>
        <dbReference type="ARBA" id="ARBA00012438"/>
    </source>
</evidence>
<keyword evidence="4" id="KW-0597">Phosphoprotein</keyword>
<dbReference type="InterPro" id="IPR005467">
    <property type="entry name" value="His_kinase_dom"/>
</dbReference>
<dbReference type="InterPro" id="IPR004358">
    <property type="entry name" value="Sig_transdc_His_kin-like_C"/>
</dbReference>
<dbReference type="GO" id="GO:0016020">
    <property type="term" value="C:membrane"/>
    <property type="evidence" value="ECO:0007669"/>
    <property type="project" value="UniProtKB-SubCell"/>
</dbReference>
<feature type="transmembrane region" description="Helical" evidence="8">
    <location>
        <begin position="199"/>
        <end position="221"/>
    </location>
</feature>
<comment type="subcellular location">
    <subcellularLocation>
        <location evidence="2">Membrane</location>
    </subcellularLocation>
</comment>
<dbReference type="GO" id="GO:0000155">
    <property type="term" value="F:phosphorelay sensor kinase activity"/>
    <property type="evidence" value="ECO:0007669"/>
    <property type="project" value="InterPro"/>
</dbReference>
<sequence>MNSKFKGNIYLSIYLFFISIILFIILFFKKDNNYLTSALFYIRILNIILSFLALNGTYVIYLKNKNSTTFILSLMYLCFSIGIICGNIDYFIFNNEKFSFSNYITISTSLLRIFLLIISVFPYSKVHKFIYKSSEKAIVFVITYSLIFGISENIFKFQNVLANKKCFFILYNIFLIIIYLYVSIKLLKLSKSKYFILKYFSASIILLALKAIYAIYGIFYISFDIKLISVSITSLFFITIIIATGVKLYSTIINYNLLNNELIKFFNFVENNKHSNMFICDYNFNIFYVNKKIKEYYSFKEETTKFKNDLLNNKHLCYKLKDIFNDLENQGYWSGFIKDYETNEILDCYAQSLNNNEVLVSYVDISSTLELEETLENIKFRDLQKDEFLSNISHELKTPLNIFYSTIQLLEKFSENENINFKEAFNKHSNSLKLNCKRMIRLVNNIVDLSRMDLGVLKPDYGNYNIILLVEDISNSIIPFALSKNLLLEFDTNVEEHYIMCDPIMIERILLNILSNAIKYSEMNTTIHVYVSVEKSTTKISIKDEGCGIDLETQKHIFDRFIRADTSFTRLNEGCGLGLSIVKSMLDILNGDIRVESELGKGSIFEVSLPNKIIKDRKQRNYKYENSHNISVELSDIYEIN</sequence>
<dbReference type="AlphaFoldDB" id="A0A0N7BTT1"/>
<dbReference type="RefSeq" id="WP_061429520.1">
    <property type="nucleotide sequence ID" value="NZ_JBPXRE010000034.1"/>
</dbReference>
<dbReference type="InterPro" id="IPR050736">
    <property type="entry name" value="Sensor_HK_Regulatory"/>
</dbReference>
<dbReference type="InterPro" id="IPR003594">
    <property type="entry name" value="HATPase_dom"/>
</dbReference>
<evidence type="ECO:0000256" key="8">
    <source>
        <dbReference type="SAM" id="Phobius"/>
    </source>
</evidence>
<dbReference type="SMART" id="SM00387">
    <property type="entry name" value="HATPase_c"/>
    <property type="match status" value="1"/>
</dbReference>
<dbReference type="SUPFAM" id="SSF55874">
    <property type="entry name" value="ATPase domain of HSP90 chaperone/DNA topoisomerase II/histidine kinase"/>
    <property type="match status" value="1"/>
</dbReference>
<organism evidence="10">
    <name type="scientific">Clostridium perfringens</name>
    <dbReference type="NCBI Taxonomy" id="1502"/>
    <lineage>
        <taxon>Bacteria</taxon>
        <taxon>Bacillati</taxon>
        <taxon>Bacillota</taxon>
        <taxon>Clostridia</taxon>
        <taxon>Eubacteriales</taxon>
        <taxon>Clostridiaceae</taxon>
        <taxon>Clostridium</taxon>
    </lineage>
</organism>
<keyword evidence="10" id="KW-0614">Plasmid</keyword>
<proteinExistence type="predicted"/>
<evidence type="ECO:0000256" key="2">
    <source>
        <dbReference type="ARBA" id="ARBA00004370"/>
    </source>
</evidence>
<dbReference type="EMBL" id="CP013040">
    <property type="protein sequence ID" value="AMN30650.1"/>
    <property type="molecule type" value="Genomic_DNA"/>
</dbReference>
<evidence type="ECO:0000313" key="12">
    <source>
        <dbReference type="Proteomes" id="UP000070260"/>
    </source>
</evidence>
<dbReference type="Proteomes" id="UP000070260">
    <property type="component" value="Plasmid pJFP838C"/>
</dbReference>
<dbReference type="SMART" id="SM00388">
    <property type="entry name" value="HisKA"/>
    <property type="match status" value="1"/>
</dbReference>
<protein>
    <recommendedName>
        <fullName evidence="3">histidine kinase</fullName>
        <ecNumber evidence="3">2.7.13.3</ecNumber>
    </recommendedName>
</protein>
<dbReference type="InterPro" id="IPR036890">
    <property type="entry name" value="HATPase_C_sf"/>
</dbReference>
<dbReference type="SUPFAM" id="SSF47384">
    <property type="entry name" value="Homodimeric domain of signal transducing histidine kinase"/>
    <property type="match status" value="1"/>
</dbReference>
<dbReference type="InterPro" id="IPR003661">
    <property type="entry name" value="HisK_dim/P_dom"/>
</dbReference>
<dbReference type="Gene3D" id="3.30.565.10">
    <property type="entry name" value="Histidine kinase-like ATPase, C-terminal domain"/>
    <property type="match status" value="1"/>
</dbReference>
<evidence type="ECO:0000259" key="9">
    <source>
        <dbReference type="PROSITE" id="PS50109"/>
    </source>
</evidence>
<feature type="transmembrane region" description="Helical" evidence="8">
    <location>
        <begin position="74"/>
        <end position="92"/>
    </location>
</feature>
<keyword evidence="7" id="KW-0902">Two-component regulatory system</keyword>
<keyword evidence="6 10" id="KW-0418">Kinase</keyword>
<name>A0A0N7BTT1_CLOPF</name>
<dbReference type="EC" id="2.7.13.3" evidence="3"/>
<evidence type="ECO:0000256" key="6">
    <source>
        <dbReference type="ARBA" id="ARBA00022777"/>
    </source>
</evidence>
<dbReference type="PANTHER" id="PTHR43711:SF26">
    <property type="entry name" value="SENSOR HISTIDINE KINASE RCSC"/>
    <property type="match status" value="1"/>
</dbReference>
<feature type="transmembrane region" description="Helical" evidence="8">
    <location>
        <begin position="104"/>
        <end position="124"/>
    </location>
</feature>
<dbReference type="Pfam" id="PF00512">
    <property type="entry name" value="HisKA"/>
    <property type="match status" value="1"/>
</dbReference>
<evidence type="ECO:0000256" key="5">
    <source>
        <dbReference type="ARBA" id="ARBA00022679"/>
    </source>
</evidence>
<feature type="transmembrane region" description="Helical" evidence="8">
    <location>
        <begin position="227"/>
        <end position="249"/>
    </location>
</feature>
<geneLocation type="plasmid" evidence="11 12">
    <name>pJFP838C</name>
</geneLocation>
<dbReference type="PANTHER" id="PTHR43711">
    <property type="entry name" value="TWO-COMPONENT HISTIDINE KINASE"/>
    <property type="match status" value="1"/>
</dbReference>
<geneLocation type="plasmid" evidence="10">
    <name>pCP718netF</name>
</geneLocation>
<dbReference type="InterPro" id="IPR036097">
    <property type="entry name" value="HisK_dim/P_sf"/>
</dbReference>
<feature type="transmembrane region" description="Helical" evidence="8">
    <location>
        <begin position="7"/>
        <end position="28"/>
    </location>
</feature>
<dbReference type="PRINTS" id="PR00344">
    <property type="entry name" value="BCTRLSENSOR"/>
</dbReference>
<feature type="transmembrane region" description="Helical" evidence="8">
    <location>
        <begin position="167"/>
        <end position="187"/>
    </location>
</feature>
<dbReference type="PROSITE" id="PS50109">
    <property type="entry name" value="HIS_KIN"/>
    <property type="match status" value="1"/>
</dbReference>
<dbReference type="CDD" id="cd00082">
    <property type="entry name" value="HisKA"/>
    <property type="match status" value="1"/>
</dbReference>